<organism evidence="7 8">
    <name type="scientific">Candidatus Methanocrinis alkalitolerans</name>
    <dbReference type="NCBI Taxonomy" id="3033395"/>
    <lineage>
        <taxon>Archaea</taxon>
        <taxon>Methanobacteriati</taxon>
        <taxon>Methanobacteriota</taxon>
        <taxon>Stenosarchaea group</taxon>
        <taxon>Methanomicrobia</taxon>
        <taxon>Methanotrichales</taxon>
        <taxon>Methanotrichaceae</taxon>
        <taxon>Methanocrinis</taxon>
    </lineage>
</organism>
<feature type="domain" description="Glucose dehydrogenase C-terminal" evidence="6">
    <location>
        <begin position="151"/>
        <end position="362"/>
    </location>
</feature>
<keyword evidence="3" id="KW-0862">Zinc</keyword>
<evidence type="ECO:0000313" key="8">
    <source>
        <dbReference type="Proteomes" id="UP001215956"/>
    </source>
</evidence>
<proteinExistence type="predicted"/>
<evidence type="ECO:0000256" key="4">
    <source>
        <dbReference type="ARBA" id="ARBA00023002"/>
    </source>
</evidence>
<dbReference type="Proteomes" id="UP001215956">
    <property type="component" value="Unassembled WGS sequence"/>
</dbReference>
<dbReference type="InterPro" id="IPR036291">
    <property type="entry name" value="NAD(P)-bd_dom_sf"/>
</dbReference>
<dbReference type="CDD" id="cd08230">
    <property type="entry name" value="glucose_DH"/>
    <property type="match status" value="1"/>
</dbReference>
<sequence length="370" mass="40081">MIGVEDIVKAIAVRPKEKDSAKLIDIDLPDLGDEDVLVKVRSVGLDGTDKDIFDGDYGSSPPGEEMIIPGHESLGRVERVGKDVKSLRPGDMVVATVRRPDDCINCLAGEYDMCLKGGYTERGLKGQHGFLSERYVEDEAFLIKVPPELGDLAVLLEPMSVAEKAVRMAFAVQRRLTWHPEVSMVTGTGSLGLLTAMLLRLRGLGVISVDRSDDEYKAGIFSDLGILHFNTEKTNLHDIPKAVGKEIDLIVEETGSSIVALHSIMVVGTNGVVVLASITGGDKRMEICSDCFNQGLVLGNKAVVGTVNAHRRDFERGIVDLLAIEERWPGVLSRLITARYPLEDFKEALSSMQDNIKVVIDLDGGQSGGG</sequence>
<comment type="cofactor">
    <cofactor evidence="1">
        <name>Zn(2+)</name>
        <dbReference type="ChEBI" id="CHEBI:29105"/>
    </cofactor>
</comment>
<dbReference type="InterPro" id="IPR031640">
    <property type="entry name" value="Glu_dehyd_C"/>
</dbReference>
<name>A0ABT5XI69_9EURY</name>
<gene>
    <name evidence="7" type="ORF">P0O24_12415</name>
</gene>
<evidence type="ECO:0000259" key="6">
    <source>
        <dbReference type="Pfam" id="PF16912"/>
    </source>
</evidence>
<protein>
    <submittedName>
        <fullName evidence="7">Glucose 1-dehydrogenase</fullName>
    </submittedName>
</protein>
<accession>A0ABT5XI69</accession>
<dbReference type="SUPFAM" id="SSF50129">
    <property type="entry name" value="GroES-like"/>
    <property type="match status" value="1"/>
</dbReference>
<comment type="caution">
    <text evidence="7">The sequence shown here is derived from an EMBL/GenBank/DDBJ whole genome shotgun (WGS) entry which is preliminary data.</text>
</comment>
<evidence type="ECO:0000313" key="7">
    <source>
        <dbReference type="EMBL" id="MDF0594377.1"/>
    </source>
</evidence>
<dbReference type="InterPro" id="IPR013154">
    <property type="entry name" value="ADH-like_N"/>
</dbReference>
<keyword evidence="4" id="KW-0560">Oxidoreductase</keyword>
<dbReference type="Gene3D" id="3.90.180.10">
    <property type="entry name" value="Medium-chain alcohol dehydrogenases, catalytic domain"/>
    <property type="match status" value="1"/>
</dbReference>
<dbReference type="PANTHER" id="PTHR43189:SF2">
    <property type="entry name" value="GLUCOSE 1-DEHYDROGENASE"/>
    <property type="match status" value="1"/>
</dbReference>
<reference evidence="7 8" key="1">
    <citation type="submission" date="2023-03" db="EMBL/GenBank/DDBJ databases">
        <title>Whole genome sequencing of Methanotrichaceae archaeon M04Ac.</title>
        <authorList>
            <person name="Khomyakova M.A."/>
            <person name="Merkel A.Y."/>
            <person name="Slobodkin A.I."/>
        </authorList>
    </citation>
    <scope>NUCLEOTIDE SEQUENCE [LARGE SCALE GENOMIC DNA]</scope>
    <source>
        <strain evidence="7 8">M04Ac</strain>
    </source>
</reference>
<evidence type="ECO:0000256" key="3">
    <source>
        <dbReference type="ARBA" id="ARBA00022833"/>
    </source>
</evidence>
<keyword evidence="2" id="KW-0479">Metal-binding</keyword>
<evidence type="ECO:0000256" key="2">
    <source>
        <dbReference type="ARBA" id="ARBA00022723"/>
    </source>
</evidence>
<dbReference type="SUPFAM" id="SSF51735">
    <property type="entry name" value="NAD(P)-binding Rossmann-fold domains"/>
    <property type="match status" value="1"/>
</dbReference>
<feature type="domain" description="Alcohol dehydrogenase-like N-terminal" evidence="5">
    <location>
        <begin position="32"/>
        <end position="146"/>
    </location>
</feature>
<dbReference type="InterPro" id="IPR011032">
    <property type="entry name" value="GroES-like_sf"/>
</dbReference>
<dbReference type="Pfam" id="PF16912">
    <property type="entry name" value="Glu_dehyd_C"/>
    <property type="match status" value="1"/>
</dbReference>
<evidence type="ECO:0000256" key="1">
    <source>
        <dbReference type="ARBA" id="ARBA00001947"/>
    </source>
</evidence>
<evidence type="ECO:0000259" key="5">
    <source>
        <dbReference type="Pfam" id="PF08240"/>
    </source>
</evidence>
<dbReference type="Pfam" id="PF08240">
    <property type="entry name" value="ADH_N"/>
    <property type="match status" value="1"/>
</dbReference>
<keyword evidence="8" id="KW-1185">Reference proteome</keyword>
<dbReference type="Gene3D" id="3.40.50.720">
    <property type="entry name" value="NAD(P)-binding Rossmann-like Domain"/>
    <property type="match status" value="1"/>
</dbReference>
<dbReference type="EMBL" id="JARFPL010000082">
    <property type="protein sequence ID" value="MDF0594377.1"/>
    <property type="molecule type" value="Genomic_DNA"/>
</dbReference>
<dbReference type="PANTHER" id="PTHR43189">
    <property type="entry name" value="ZINC-TYPE ALCOHOL DEHYDROGENASE-LIKE PROTEIN C1198.01-RELATED"/>
    <property type="match status" value="1"/>
</dbReference>
<dbReference type="RefSeq" id="WP_316970065.1">
    <property type="nucleotide sequence ID" value="NZ_JARFPL010000082.1"/>
</dbReference>